<keyword evidence="3" id="KW-1185">Reference proteome</keyword>
<evidence type="ECO:0000256" key="1">
    <source>
        <dbReference type="SAM" id="MobiDB-lite"/>
    </source>
</evidence>
<evidence type="ECO:0000313" key="2">
    <source>
        <dbReference type="EMBL" id="GIE03429.1"/>
    </source>
</evidence>
<sequence>MADLAVEVDDDFEFRDRPIEVPLRPVDPRDVAPPARLGPSGHPPRYNRQPVRCPGMAQRPTRSPQPSAKTVAYRTPSLSAFAVGSDGLAFFDLVAAQVDPEVVLPTVTVENGSDCPPGQICAMGGPVDAPEPARTDRPAYSAEVAANNAQVSASGKTFDPDVWCGGNHWMLKKSRDVIGRNVALADQNTGAHTAAAFEYKTSKNTSLEIGVTNRSGSLVTTLGMAKGATTTATIRATMAKHGRAEWWISYGFNLYDVWCQNQRTGVKWWSGYTEYRPKGFTGNFNRRLWTPFSCSHNNFNSFGANTEISVAKEKTSTFNGSFGIGNSTSGNLKLTQTWSSGVTTTYVGDASGFNICGYKGRWFTGVTKTEEVA</sequence>
<name>A0ABQ3Z0V6_9ACTN</name>
<dbReference type="Proteomes" id="UP000637628">
    <property type="component" value="Unassembled WGS sequence"/>
</dbReference>
<reference evidence="2 3" key="1">
    <citation type="submission" date="2021-01" db="EMBL/GenBank/DDBJ databases">
        <title>Whole genome shotgun sequence of Actinoplanes durhamensis NBRC 14914.</title>
        <authorList>
            <person name="Komaki H."/>
            <person name="Tamura T."/>
        </authorList>
    </citation>
    <scope>NUCLEOTIDE SEQUENCE [LARGE SCALE GENOMIC DNA]</scope>
    <source>
        <strain evidence="2 3">NBRC 14914</strain>
    </source>
</reference>
<protein>
    <submittedName>
        <fullName evidence="2">Uncharacterized protein</fullName>
    </submittedName>
</protein>
<feature type="region of interest" description="Disordered" evidence="1">
    <location>
        <begin position="19"/>
        <end position="69"/>
    </location>
</feature>
<accession>A0ABQ3Z0V6</accession>
<comment type="caution">
    <text evidence="2">The sequence shown here is derived from an EMBL/GenBank/DDBJ whole genome shotgun (WGS) entry which is preliminary data.</text>
</comment>
<organism evidence="2 3">
    <name type="scientific">Paractinoplanes durhamensis</name>
    <dbReference type="NCBI Taxonomy" id="113563"/>
    <lineage>
        <taxon>Bacteria</taxon>
        <taxon>Bacillati</taxon>
        <taxon>Actinomycetota</taxon>
        <taxon>Actinomycetes</taxon>
        <taxon>Micromonosporales</taxon>
        <taxon>Micromonosporaceae</taxon>
        <taxon>Paractinoplanes</taxon>
    </lineage>
</organism>
<dbReference type="EMBL" id="BOML01000038">
    <property type="protein sequence ID" value="GIE03429.1"/>
    <property type="molecule type" value="Genomic_DNA"/>
</dbReference>
<gene>
    <name evidence="2" type="ORF">Adu01nite_47790</name>
</gene>
<proteinExistence type="predicted"/>
<dbReference type="RefSeq" id="WP_203729314.1">
    <property type="nucleotide sequence ID" value="NZ_BAAATX010000006.1"/>
</dbReference>
<evidence type="ECO:0000313" key="3">
    <source>
        <dbReference type="Proteomes" id="UP000637628"/>
    </source>
</evidence>